<evidence type="ECO:0000313" key="6">
    <source>
        <dbReference type="EMBL" id="QGG94281.1"/>
    </source>
</evidence>
<keyword evidence="3 5" id="KW-1133">Transmembrane helix</keyword>
<evidence type="ECO:0000313" key="7">
    <source>
        <dbReference type="Proteomes" id="UP000334019"/>
    </source>
</evidence>
<dbReference type="RefSeq" id="WP_153758387.1">
    <property type="nucleotide sequence ID" value="NZ_CP045851.1"/>
</dbReference>
<dbReference type="InterPro" id="IPR032808">
    <property type="entry name" value="DoxX"/>
</dbReference>
<evidence type="ECO:0000256" key="3">
    <source>
        <dbReference type="ARBA" id="ARBA00022989"/>
    </source>
</evidence>
<dbReference type="Pfam" id="PF13564">
    <property type="entry name" value="DoxX_2"/>
    <property type="match status" value="1"/>
</dbReference>
<dbReference type="EMBL" id="CP045851">
    <property type="protein sequence ID" value="QGG94281.1"/>
    <property type="molecule type" value="Genomic_DNA"/>
</dbReference>
<keyword evidence="7" id="KW-1185">Reference proteome</keyword>
<keyword evidence="4 5" id="KW-0472">Membrane</keyword>
<dbReference type="GO" id="GO:0016020">
    <property type="term" value="C:membrane"/>
    <property type="evidence" value="ECO:0007669"/>
    <property type="project" value="UniProtKB-SubCell"/>
</dbReference>
<dbReference type="KEGG" id="atq:GH723_03740"/>
<comment type="subcellular location">
    <subcellularLocation>
        <location evidence="1">Membrane</location>
        <topology evidence="1">Multi-pass membrane protein</topology>
    </subcellularLocation>
</comment>
<gene>
    <name evidence="6" type="ORF">GH723_03740</name>
</gene>
<protein>
    <submittedName>
        <fullName evidence="6">DoxX family protein</fullName>
    </submittedName>
</protein>
<feature type="transmembrane region" description="Helical" evidence="5">
    <location>
        <begin position="6"/>
        <end position="28"/>
    </location>
</feature>
<evidence type="ECO:0000256" key="1">
    <source>
        <dbReference type="ARBA" id="ARBA00004141"/>
    </source>
</evidence>
<reference evidence="6 7" key="1">
    <citation type="submission" date="2019-11" db="EMBL/GenBank/DDBJ databases">
        <authorList>
            <person name="He Y."/>
        </authorList>
    </citation>
    <scope>NUCLEOTIDE SEQUENCE [LARGE SCALE GENOMIC DNA]</scope>
    <source>
        <strain evidence="6 7">SCSIO 58843</strain>
    </source>
</reference>
<name>A0A5Q2RI86_9ACTN</name>
<proteinExistence type="predicted"/>
<keyword evidence="2 5" id="KW-0812">Transmembrane</keyword>
<organism evidence="6 7">
    <name type="scientific">Actinomarinicola tropica</name>
    <dbReference type="NCBI Taxonomy" id="2789776"/>
    <lineage>
        <taxon>Bacteria</taxon>
        <taxon>Bacillati</taxon>
        <taxon>Actinomycetota</taxon>
        <taxon>Acidimicrobiia</taxon>
        <taxon>Acidimicrobiales</taxon>
        <taxon>Iamiaceae</taxon>
        <taxon>Actinomarinicola</taxon>
    </lineage>
</organism>
<evidence type="ECO:0000256" key="4">
    <source>
        <dbReference type="ARBA" id="ARBA00023136"/>
    </source>
</evidence>
<sequence length="129" mass="13733">MTLNALLWIIAGFFGVAFTFAGTTLVLLPKERYRRIHESQHWVDDFTPGQVKGIGVIKVLGGLGLLLPAVGDVAPGLVPVAACGLALFMAGAGATRLRRGEVVSLVGDVVFLGLFVLLAWGRFDLEPFV</sequence>
<accession>A0A5Q2RI86</accession>
<dbReference type="AlphaFoldDB" id="A0A5Q2RI86"/>
<dbReference type="Proteomes" id="UP000334019">
    <property type="component" value="Chromosome"/>
</dbReference>
<evidence type="ECO:0000256" key="2">
    <source>
        <dbReference type="ARBA" id="ARBA00022692"/>
    </source>
</evidence>
<feature type="transmembrane region" description="Helical" evidence="5">
    <location>
        <begin position="76"/>
        <end position="95"/>
    </location>
</feature>
<evidence type="ECO:0000256" key="5">
    <source>
        <dbReference type="SAM" id="Phobius"/>
    </source>
</evidence>
<feature type="transmembrane region" description="Helical" evidence="5">
    <location>
        <begin position="102"/>
        <end position="123"/>
    </location>
</feature>